<dbReference type="PANTHER" id="PTHR12295:SF30">
    <property type="entry name" value="PROTEIN FURRY"/>
    <property type="match status" value="1"/>
</dbReference>
<gene>
    <name evidence="4" type="ORF">TSPI_01934</name>
</gene>
<accession>A0ABR3K8K4</accession>
<feature type="region of interest" description="Disordered" evidence="1">
    <location>
        <begin position="1"/>
        <end position="28"/>
    </location>
</feature>
<dbReference type="InterPro" id="IPR039867">
    <property type="entry name" value="Furry/Tao3/Mor2"/>
</dbReference>
<dbReference type="InterPro" id="IPR025481">
    <property type="entry name" value="Cell_Morphogen_C"/>
</dbReference>
<reference evidence="4 5" key="1">
    <citation type="submission" date="2024-07" db="EMBL/GenBank/DDBJ databases">
        <title>Enhanced genomic and transcriptomic resources for Trichinella pseudospiralis and T. spiralis underpin the discovery of pronounced molecular differences between stages and species.</title>
        <authorList>
            <person name="Pasi K.K."/>
            <person name="La Rosa G."/>
            <person name="Gomez-Morales M.A."/>
            <person name="Tosini F."/>
            <person name="Sumanam S."/>
            <person name="Young N.D."/>
            <person name="Chang B.C."/>
            <person name="Robin G.B."/>
        </authorList>
    </citation>
    <scope>NUCLEOTIDE SEQUENCE [LARGE SCALE GENOMIC DNA]</scope>
    <source>
        <strain evidence="4">ISS534</strain>
    </source>
</reference>
<feature type="compositionally biased region" description="Basic and acidic residues" evidence="1">
    <location>
        <begin position="501"/>
        <end position="515"/>
    </location>
</feature>
<dbReference type="PANTHER" id="PTHR12295">
    <property type="entry name" value="FURRY-RELATED"/>
    <property type="match status" value="1"/>
</dbReference>
<evidence type="ECO:0000259" key="2">
    <source>
        <dbReference type="Pfam" id="PF14225"/>
    </source>
</evidence>
<evidence type="ECO:0000256" key="1">
    <source>
        <dbReference type="SAM" id="MobiDB-lite"/>
    </source>
</evidence>
<feature type="domain" description="Protein furry C-terminal" evidence="3">
    <location>
        <begin position="513"/>
        <end position="936"/>
    </location>
</feature>
<feature type="domain" description="Cell morphogenesis protein C-terminal" evidence="2">
    <location>
        <begin position="45"/>
        <end position="308"/>
    </location>
</feature>
<dbReference type="InterPro" id="IPR045842">
    <property type="entry name" value="Fry_C"/>
</dbReference>
<dbReference type="SUPFAM" id="SSF48371">
    <property type="entry name" value="ARM repeat"/>
    <property type="match status" value="1"/>
</dbReference>
<feature type="domain" description="Protein furry C-terminal" evidence="3">
    <location>
        <begin position="371"/>
        <end position="490"/>
    </location>
</feature>
<dbReference type="Proteomes" id="UP001558632">
    <property type="component" value="Unassembled WGS sequence"/>
</dbReference>
<feature type="region of interest" description="Disordered" evidence="1">
    <location>
        <begin position="357"/>
        <end position="376"/>
    </location>
</feature>
<comment type="caution">
    <text evidence="4">The sequence shown here is derived from an EMBL/GenBank/DDBJ whole genome shotgun (WGS) entry which is preliminary data.</text>
</comment>
<name>A0ABR3K8K4_TRISP</name>
<evidence type="ECO:0000313" key="4">
    <source>
        <dbReference type="EMBL" id="KAL1232506.1"/>
    </source>
</evidence>
<dbReference type="Pfam" id="PF19421">
    <property type="entry name" value="Fry_C"/>
    <property type="match status" value="2"/>
</dbReference>
<dbReference type="InterPro" id="IPR016024">
    <property type="entry name" value="ARM-type_fold"/>
</dbReference>
<feature type="compositionally biased region" description="Basic and acidic residues" evidence="1">
    <location>
        <begin position="1"/>
        <end position="12"/>
    </location>
</feature>
<keyword evidence="5" id="KW-1185">Reference proteome</keyword>
<feature type="region of interest" description="Disordered" evidence="1">
    <location>
        <begin position="524"/>
        <end position="581"/>
    </location>
</feature>
<dbReference type="EMBL" id="JBEUSY010000451">
    <property type="protein sequence ID" value="KAL1232506.1"/>
    <property type="molecule type" value="Genomic_DNA"/>
</dbReference>
<dbReference type="Pfam" id="PF14225">
    <property type="entry name" value="MOR2-PAG1_C"/>
    <property type="match status" value="1"/>
</dbReference>
<evidence type="ECO:0000313" key="5">
    <source>
        <dbReference type="Proteomes" id="UP001558632"/>
    </source>
</evidence>
<proteinExistence type="predicted"/>
<protein>
    <submittedName>
        <fullName evidence="4">Protein furry</fullName>
    </submittedName>
</protein>
<evidence type="ECO:0000259" key="3">
    <source>
        <dbReference type="Pfam" id="PF19421"/>
    </source>
</evidence>
<sequence>MTINENEGKNGKEPQPLGNSSMARSKSAHAINSEAQDEHLNALSQLLWIAVSLLESDVETEFALALKLLDRLLDLSAVERQDCFDRLARMTNQLNWSNFPGVLDLVLKGCTFSGTYEITVAVVVKLILLLDCKVVDMSGIGLAMSVVGLLPYAILHYDEPTKAAIDACEAVANCCIKQLSSTAAGETSQNPSERPLEHLATIMRLYKKRSFRKECSQWTKCILKYLTDEYANIELAILTFLTEMLDRGLTALHPAILHMMNYVFTRLEFTNDSLCFINGYFLKVVSKHVQGPFWKEASTILNLAVSRSSSFSKPSTTTAGYCVGGDSEFVRKELPGRTMEFCVDLSHVDALKSAASSSTTLDSGGGGDCTPRKSLLPSESAWKKPLINQVKVREHLISLLNASGLHVGLIRSPSIIFSQSSHDVACEQMSSAYSSSGELTAVADHVSTASPDANSNDLTSETYAPVFKEFDFLDGERDSLSESAESCFNWLSTLRPQQIQDDTRKSPAAGDKDKTTQAVGVELSSLNSPNSESDFSDEESNSSVVEEEEDEDDEEEEDDDDQEDDELEEEDDDEEGDICTELPASGDLENIFFSDVSSPVNKIVEESITPTSSSICESFDQSVVMEQTDRRQIEETWNQIFSQILINKCLVVHAELVFTQLLREIAHKMSGLVRDVCHFLSMSDLFHDTAVDFLDSVDILMKISEFPFLFISEAAIQNDEAYRRHKYYLMELKGHYEAFQERREHTIKVLNSVKSALKLQLLGTKLEHSTVEQELQLCRSLHKLLFQIFLICECVGKIHRYVLSSFGKEIDLTENLVELHRQLLCAANDLSNCSEHKVYSDASTNCSYQKLSQHLHAKEFKEVLVQLRSLRVNNCRTEMVGCCEEVDVEVLLLIYCQTLAENHSNFYAVIGNETLLEEACNHLMELNITLSSRIRWLVDATKKSTKDLSSQYDISA</sequence>
<organism evidence="4 5">
    <name type="scientific">Trichinella spiralis</name>
    <name type="common">Trichina worm</name>
    <dbReference type="NCBI Taxonomy" id="6334"/>
    <lineage>
        <taxon>Eukaryota</taxon>
        <taxon>Metazoa</taxon>
        <taxon>Ecdysozoa</taxon>
        <taxon>Nematoda</taxon>
        <taxon>Enoplea</taxon>
        <taxon>Dorylaimia</taxon>
        <taxon>Trichinellida</taxon>
        <taxon>Trichinellidae</taxon>
        <taxon>Trichinella</taxon>
    </lineage>
</organism>
<feature type="compositionally biased region" description="Low complexity" evidence="1">
    <location>
        <begin position="524"/>
        <end position="533"/>
    </location>
</feature>
<feature type="region of interest" description="Disordered" evidence="1">
    <location>
        <begin position="498"/>
        <end position="517"/>
    </location>
</feature>
<feature type="compositionally biased region" description="Acidic residues" evidence="1">
    <location>
        <begin position="534"/>
        <end position="578"/>
    </location>
</feature>